<dbReference type="RefSeq" id="WP_099640979.1">
    <property type="nucleotide sequence ID" value="NZ_NKHF01000023.1"/>
</dbReference>
<evidence type="ECO:0000313" key="3">
    <source>
        <dbReference type="EMBL" id="PCK32910.1"/>
    </source>
</evidence>
<dbReference type="PANTHER" id="PTHR32022:SF10">
    <property type="entry name" value="D-GLUTAMATE CYCLASE, MITOCHONDRIAL"/>
    <property type="match status" value="1"/>
</dbReference>
<keyword evidence="2" id="KW-0456">Lyase</keyword>
<dbReference type="InterPro" id="IPR038021">
    <property type="entry name" value="Putative_hydro-lyase"/>
</dbReference>
<evidence type="ECO:0000256" key="1">
    <source>
        <dbReference type="ARBA" id="ARBA00007896"/>
    </source>
</evidence>
<dbReference type="OrthoDB" id="149585at2"/>
<keyword evidence="4" id="KW-1185">Reference proteome</keyword>
<comment type="caution">
    <text evidence="3">The sequence shown here is derived from an EMBL/GenBank/DDBJ whole genome shotgun (WGS) entry which is preliminary data.</text>
</comment>
<dbReference type="InterPro" id="IPR009906">
    <property type="entry name" value="D-Glu_cyclase"/>
</dbReference>
<organism evidence="3 4">
    <name type="scientific">Pseudoalteromonas piscicida</name>
    <dbReference type="NCBI Taxonomy" id="43662"/>
    <lineage>
        <taxon>Bacteria</taxon>
        <taxon>Pseudomonadati</taxon>
        <taxon>Pseudomonadota</taxon>
        <taxon>Gammaproteobacteria</taxon>
        <taxon>Alteromonadales</taxon>
        <taxon>Pseudoalteromonadaceae</taxon>
        <taxon>Pseudoalteromonas</taxon>
    </lineage>
</organism>
<gene>
    <name evidence="3" type="ORF">CEX98_04790</name>
</gene>
<reference evidence="4" key="1">
    <citation type="journal article" date="2019" name="Genome Announc.">
        <title>Draft Genome Sequence of Pseudoalteromonas piscicida Strain 36Y ROTHPW, an Hypersaline Seawater Isolate from the South Coast of Sonora, Mexico.</title>
        <authorList>
            <person name="Sanchez-Diaz R."/>
            <person name="Molina-Garza Z.J."/>
            <person name="Cruz-Suarez L.E."/>
            <person name="Selvin J."/>
            <person name="Kiran G.S."/>
            <person name="Ibarra-Gamez J.C."/>
            <person name="Gomez-Gil B."/>
            <person name="Galaviz-Silva L."/>
        </authorList>
    </citation>
    <scope>NUCLEOTIDE SEQUENCE [LARGE SCALE GENOMIC DNA]</scope>
    <source>
        <strain evidence="4">36Y_RITHPW</strain>
    </source>
</reference>
<name>A0A2A5JU37_PSEO7</name>
<dbReference type="Proteomes" id="UP000228621">
    <property type="component" value="Unassembled WGS sequence"/>
</dbReference>
<evidence type="ECO:0008006" key="5">
    <source>
        <dbReference type="Google" id="ProtNLM"/>
    </source>
</evidence>
<proteinExistence type="inferred from homology"/>
<evidence type="ECO:0000256" key="2">
    <source>
        <dbReference type="ARBA" id="ARBA00023239"/>
    </source>
</evidence>
<dbReference type="GO" id="GO:0016829">
    <property type="term" value="F:lyase activity"/>
    <property type="evidence" value="ECO:0007669"/>
    <property type="project" value="UniProtKB-KW"/>
</dbReference>
<comment type="similarity">
    <text evidence="1">Belongs to the D-glutamate cyclase family.</text>
</comment>
<accession>A0A2A5JU37</accession>
<evidence type="ECO:0000313" key="4">
    <source>
        <dbReference type="Proteomes" id="UP000228621"/>
    </source>
</evidence>
<sequence>MDPSASLSAPHAIRKMIKDGDYTGPTKGFVPGFTQCNIIILPKSEAYSFFRFCESNPSVCKLIIPPSEPGDFNLEALGKDIDIRHHIPKYQILKHGQLAQECQSIEPVWRDDLVTFAFASYLSFDNLLGHYGINPPSANPTTPLPLYISNLPCTKVDNYEANQVLAMRPLSKPSLIHAIQAATLSRLPFALPLHFGKPSEVGISDLKKPNFGEPISCKKDELPVFWGSSLTAQLAIAKAAPEFCIMNSPHHLLVTDIQDLELAVNK</sequence>
<dbReference type="EMBL" id="NKHF01000023">
    <property type="protein sequence ID" value="PCK32910.1"/>
    <property type="molecule type" value="Genomic_DNA"/>
</dbReference>
<dbReference type="Pfam" id="PF07286">
    <property type="entry name" value="D-Glu_cyclase"/>
    <property type="match status" value="1"/>
</dbReference>
<protein>
    <recommendedName>
        <fullName evidence="5">DUF1445 domain-containing protein</fullName>
    </recommendedName>
</protein>
<dbReference type="Gene3D" id="3.40.1640.10">
    <property type="entry name" value="PSTPO5379-like"/>
    <property type="match status" value="1"/>
</dbReference>
<dbReference type="Gene3D" id="3.30.2040.10">
    <property type="entry name" value="PSTPO5379-like domain"/>
    <property type="match status" value="1"/>
</dbReference>
<dbReference type="SUPFAM" id="SSF160920">
    <property type="entry name" value="PSTPO5379-like"/>
    <property type="match status" value="1"/>
</dbReference>
<dbReference type="PANTHER" id="PTHR32022">
    <property type="entry name" value="D-GLUTAMATE CYCLASE, MITOCHONDRIAL"/>
    <property type="match status" value="1"/>
</dbReference>
<dbReference type="AlphaFoldDB" id="A0A2A5JU37"/>